<dbReference type="Gene3D" id="1.10.510.10">
    <property type="entry name" value="Transferase(Phosphotransferase) domain 1"/>
    <property type="match status" value="2"/>
</dbReference>
<dbReference type="Proteomes" id="UP000284706">
    <property type="component" value="Unassembled WGS sequence"/>
</dbReference>
<name>A0A409Y210_9AGAR</name>
<feature type="domain" description="Protein kinase" evidence="2">
    <location>
        <begin position="1263"/>
        <end position="1614"/>
    </location>
</feature>
<dbReference type="SMART" id="SM00220">
    <property type="entry name" value="S_TKc"/>
    <property type="match status" value="1"/>
</dbReference>
<dbReference type="PANTHER" id="PTHR37171:SF1">
    <property type="entry name" value="SERINE_THREONINE-PROTEIN KINASE YRZF-RELATED"/>
    <property type="match status" value="1"/>
</dbReference>
<keyword evidence="4" id="KW-1185">Reference proteome</keyword>
<evidence type="ECO:0000313" key="3">
    <source>
        <dbReference type="EMBL" id="PPQ97039.1"/>
    </source>
</evidence>
<dbReference type="InterPro" id="IPR011009">
    <property type="entry name" value="Kinase-like_dom_sf"/>
</dbReference>
<dbReference type="SUPFAM" id="SSF56112">
    <property type="entry name" value="Protein kinase-like (PK-like)"/>
    <property type="match status" value="2"/>
</dbReference>
<feature type="region of interest" description="Disordered" evidence="1">
    <location>
        <begin position="1166"/>
        <end position="1187"/>
    </location>
</feature>
<gene>
    <name evidence="3" type="ORF">CVT26_001297</name>
</gene>
<dbReference type="InParanoid" id="A0A409Y210"/>
<evidence type="ECO:0000256" key="1">
    <source>
        <dbReference type="SAM" id="MobiDB-lite"/>
    </source>
</evidence>
<sequence length="2069" mass="233065">MPRVKRDRSSELSSGTTGTSRRRHETSSSIPINVAPPRRGHLHDNHSEASSAANASQPRPSSSSTRTSTRAVLSSTEPKGIPIHYAGTSETLNVLPPSDTSNLPLASADASSCLSERSDTPPRPPGLDLLEQFLQTRLPVLKKGEAHVKSTATRAPKALDMHLHPALRLRKIEFINGLAEELSAICDHQIRQTIHIGTPSLLSISVPDGPQAPKCVNEQSVQGYLIDLNEQYSPIASGLLFHTAWDPVFECSMKPKGFQLKQGVADAYTSITQETEILGKLSSRSQKNIELLRRHHLQNILLEEFKSLAAGEEIFTSAGVESLAGDFFWQICMDRSADPRRPAPCGGDHRVNGRLKVTGRQTGPDIPETVDLIERCREPSTNEQSESARPSKRQRVDKDGGKVEKSARHIIQQIWSAAVLQDCTFLTLSYGNGIYIGLRHRDSQTLYLSPLMTPSKQTKPPYNKIRIGLLIASFQDALARARELELLNGCSSDLVPFRYRLNLDEQPHLGKVGKSKIREGIDVFAESDKNVIQELCKSSSISLWLHRRNLDAPMADPIKWNLIRFSDTQRETGVRDNPLPGNNFSGEGCVVNLDVETKIDSRIYRVYLDIKGSSDDVKHLSTSLILKMSRDKTEAENLLLEHHLYQILNAQGVDCVVQNYGLFYYTLNQVERRYFLLLEDGGDSMPIRCSRIGPQRMDEHVQLRKEDIKLALRSLHAKGFVHTNITDAHILVTLSHNSIRASFVSLHSCKAPGDPRALRAASLEDVATLNRCLGESGIAGEDSETSSGTAHVDQTSSAPGGETFGRQTTFEGNYNPLISQDEASIEYLEPQATPVHFYDRHLAPPLTLKDVVYLPKVNQLLSEICDQTIRNFLQSGHNFKQERYNIFPLQIHSKTFDDAYSVAKHYNRYVAKVSSAYASKLLLHPDCPTWDSAVFMSVASEEKSLRFMTEAYLTTINDRSTNLGVFDNVDQSTMERILKFSQKYPRLATWDMFAMTETATGMFQTATKTVPFTWEHCRTQGVKMTCNISPPPDATPPVISVDVPKVVKSRKKSGATTRSSTRILKEVSVSRIPSQRTHYRPNFLHYLQHAWTKAAVHDATFIILHCGRYERIGFRHRGSQTLYLSGVIDTINCKNPSYRKLHIGLHTAIVKDALCRMNQADMRVHAGTKRSASDLDDAEKSPNKRRKYSPLAEAERLELAKEISRRKLALVSLDYGTFCSPAPSSFVRIGTTCVHGLAPRVITMADRQYPTRRRFETHEYFRLILKEPLGHGAVGVAHPALLELTAESGEVLTQDLVLKLAFSEEQQTLMLNEYRVYEYLSQQKDVEGIVAVHGMFKDPESGTMGMLMDYAGLSLRHREIERESRGEPNSVTEEERQAFKNILETLHRAGVRHNDVRPENLMIGPSNKAYIIDFDRAVFDMLSDTNDAFLPLLKKTLEENYNPHTSQRKNVVEYLTPTSTPVHFYDRHIASHLLLKDVVYAPKLKDLLSEVYEQAVQDFLQAGHDFYRQNYNVFPRQIQSTVFDDGYSVAMHYDHYVGNLCSAYASKFLLHPDCPTWDSAIFLDVLPGDTRLSFATESYLTTIDEYSPNTAIFDQVDQSTRDKISNLEQKFPRLATWDMFAMTETATKMFQTVTKTMPFAWEGCRTQGYSLVSSSQPPSDVSPPVISINTPRTYKSRKKGTASQTLSARISNVVSVSRMPSRRIPYRPNFCHYIQHAWAKAAMYDSTFIVLHCGRYERIGFRHRESQTLYLSGVIDTVNTRNPSYRKLHVGLHTAIVKDALRRLDSADRCAEVGNKRPADDLDDPGRPLNKRQKLNLPTEVNVSELYKEIAKRDLALVSLNYGAFCSSTPSSFLRVGSTCVKSLAPPGQTAWRYAYPRQTRFKAQEYVRLTLKEPLGEGAVGVVHPVMLELTMDSGRVFTRDLVLKLAFSEDQQKSLLNEYGVYRFLSQEEGVKGIVPVHGLYKDPESGAMGMLMDYAGQSLRHRQIERERRGEPDLITKEERQAFSDVLQSLHKAGVNHNDIRPENLVISSSNQAYIIDFDRATFEGRYWEYQNLEELDTLEDTLDDA</sequence>
<dbReference type="Pfam" id="PF00069">
    <property type="entry name" value="Pkinase"/>
    <property type="match status" value="2"/>
</dbReference>
<proteinExistence type="predicted"/>
<feature type="domain" description="Protein kinase" evidence="2">
    <location>
        <begin position="1890"/>
        <end position="2069"/>
    </location>
</feature>
<feature type="region of interest" description="Disordered" evidence="1">
    <location>
        <begin position="341"/>
        <end position="402"/>
    </location>
</feature>
<evidence type="ECO:0000313" key="4">
    <source>
        <dbReference type="Proteomes" id="UP000284706"/>
    </source>
</evidence>
<comment type="caution">
    <text evidence="3">The sequence shown here is derived from an EMBL/GenBank/DDBJ whole genome shotgun (WGS) entry which is preliminary data.</text>
</comment>
<dbReference type="STRING" id="231916.A0A409Y210"/>
<dbReference type="GO" id="GO:0005524">
    <property type="term" value="F:ATP binding"/>
    <property type="evidence" value="ECO:0007669"/>
    <property type="project" value="InterPro"/>
</dbReference>
<feature type="compositionally biased region" description="Polar residues" evidence="1">
    <location>
        <begin position="785"/>
        <end position="798"/>
    </location>
</feature>
<dbReference type="InterPro" id="IPR008266">
    <property type="entry name" value="Tyr_kinase_AS"/>
</dbReference>
<feature type="region of interest" description="Disordered" evidence="1">
    <location>
        <begin position="1"/>
        <end position="84"/>
    </location>
</feature>
<dbReference type="OrthoDB" id="2156052at2759"/>
<dbReference type="PROSITE" id="PS50011">
    <property type="entry name" value="PROTEIN_KINASE_DOM"/>
    <property type="match status" value="2"/>
</dbReference>
<dbReference type="PROSITE" id="PS00109">
    <property type="entry name" value="PROTEIN_KINASE_TYR"/>
    <property type="match status" value="2"/>
</dbReference>
<evidence type="ECO:0000259" key="2">
    <source>
        <dbReference type="PROSITE" id="PS50011"/>
    </source>
</evidence>
<accession>A0A409Y210</accession>
<feature type="compositionally biased region" description="Low complexity" evidence="1">
    <location>
        <begin position="48"/>
        <end position="76"/>
    </location>
</feature>
<dbReference type="InterPro" id="IPR000719">
    <property type="entry name" value="Prot_kinase_dom"/>
</dbReference>
<reference evidence="3 4" key="1">
    <citation type="journal article" date="2018" name="Evol. Lett.">
        <title>Horizontal gene cluster transfer increased hallucinogenic mushroom diversity.</title>
        <authorList>
            <person name="Reynolds H.T."/>
            <person name="Vijayakumar V."/>
            <person name="Gluck-Thaler E."/>
            <person name="Korotkin H.B."/>
            <person name="Matheny P.B."/>
            <person name="Slot J.C."/>
        </authorList>
    </citation>
    <scope>NUCLEOTIDE SEQUENCE [LARGE SCALE GENOMIC DNA]</scope>
    <source>
        <strain evidence="3 4">SRW20</strain>
    </source>
</reference>
<dbReference type="InterPro" id="IPR052396">
    <property type="entry name" value="Meiotic_Drive_Suppr_Kinase"/>
</dbReference>
<protein>
    <recommendedName>
        <fullName evidence="2">Protein kinase domain-containing protein</fullName>
    </recommendedName>
</protein>
<dbReference type="GO" id="GO:0004672">
    <property type="term" value="F:protein kinase activity"/>
    <property type="evidence" value="ECO:0007669"/>
    <property type="project" value="InterPro"/>
</dbReference>
<organism evidence="3 4">
    <name type="scientific">Gymnopilus dilepis</name>
    <dbReference type="NCBI Taxonomy" id="231916"/>
    <lineage>
        <taxon>Eukaryota</taxon>
        <taxon>Fungi</taxon>
        <taxon>Dikarya</taxon>
        <taxon>Basidiomycota</taxon>
        <taxon>Agaricomycotina</taxon>
        <taxon>Agaricomycetes</taxon>
        <taxon>Agaricomycetidae</taxon>
        <taxon>Agaricales</taxon>
        <taxon>Agaricineae</taxon>
        <taxon>Hymenogastraceae</taxon>
        <taxon>Gymnopilus</taxon>
    </lineage>
</organism>
<dbReference type="PANTHER" id="PTHR37171">
    <property type="entry name" value="SERINE/THREONINE-PROTEIN KINASE YRZF-RELATED"/>
    <property type="match status" value="1"/>
</dbReference>
<dbReference type="EMBL" id="NHYE01001297">
    <property type="protein sequence ID" value="PPQ97039.1"/>
    <property type="molecule type" value="Genomic_DNA"/>
</dbReference>
<feature type="region of interest" description="Disordered" evidence="1">
    <location>
        <begin position="777"/>
        <end position="806"/>
    </location>
</feature>
<feature type="compositionally biased region" description="Basic and acidic residues" evidence="1">
    <location>
        <begin position="341"/>
        <end position="351"/>
    </location>
</feature>